<feature type="transmembrane region" description="Helical" evidence="1">
    <location>
        <begin position="6"/>
        <end position="27"/>
    </location>
</feature>
<proteinExistence type="predicted"/>
<keyword evidence="1" id="KW-0472">Membrane</keyword>
<evidence type="ECO:0000313" key="3">
    <source>
        <dbReference type="Proteomes" id="UP000503129"/>
    </source>
</evidence>
<gene>
    <name evidence="2" type="ORF">DP114_14680</name>
</gene>
<sequence>MNKVQLAFIINYLLMTGYFLINWLRFFLRHPSYSPEEKFLSTVILFITTVLWPIIVPMSFVKILTTRKVEFSTMMPVIVAVFAFSVALYMG</sequence>
<accession>A0A856MPU6</accession>
<dbReference type="AlphaFoldDB" id="A0A856MPU6"/>
<evidence type="ECO:0000313" key="2">
    <source>
        <dbReference type="EMBL" id="QDL12254.1"/>
    </source>
</evidence>
<feature type="transmembrane region" description="Helical" evidence="1">
    <location>
        <begin position="73"/>
        <end position="90"/>
    </location>
</feature>
<name>A0A856MPU6_9CYAN</name>
<feature type="transmembrane region" description="Helical" evidence="1">
    <location>
        <begin position="39"/>
        <end position="61"/>
    </location>
</feature>
<keyword evidence="3" id="KW-1185">Reference proteome</keyword>
<dbReference type="EMBL" id="CP030118">
    <property type="protein sequence ID" value="QDL12254.1"/>
    <property type="molecule type" value="Genomic_DNA"/>
</dbReference>
<protein>
    <submittedName>
        <fullName evidence="2">Uncharacterized protein</fullName>
    </submittedName>
</protein>
<keyword evidence="1" id="KW-0812">Transmembrane</keyword>
<evidence type="ECO:0000256" key="1">
    <source>
        <dbReference type="SAM" id="Phobius"/>
    </source>
</evidence>
<dbReference type="Proteomes" id="UP000503129">
    <property type="component" value="Chromosome"/>
</dbReference>
<dbReference type="KEGG" id="bsen:DP114_14680"/>
<organism evidence="2 3">
    <name type="scientific">Brasilonema sennae CENA114</name>
    <dbReference type="NCBI Taxonomy" id="415709"/>
    <lineage>
        <taxon>Bacteria</taxon>
        <taxon>Bacillati</taxon>
        <taxon>Cyanobacteriota</taxon>
        <taxon>Cyanophyceae</taxon>
        <taxon>Nostocales</taxon>
        <taxon>Scytonemataceae</taxon>
        <taxon>Brasilonema</taxon>
        <taxon>Bromeliae group (in: Brasilonema)</taxon>
    </lineage>
</organism>
<dbReference type="RefSeq" id="WP_169265268.1">
    <property type="nucleotide sequence ID" value="NZ_CAWOXK010000001.1"/>
</dbReference>
<reference evidence="2 3" key="1">
    <citation type="submission" date="2018-06" db="EMBL/GenBank/DDBJ databases">
        <title>Comparative genomics of Brasilonema spp. strains.</title>
        <authorList>
            <person name="Alvarenga D.O."/>
            <person name="Fiore M.F."/>
            <person name="Varani A.M."/>
        </authorList>
    </citation>
    <scope>NUCLEOTIDE SEQUENCE [LARGE SCALE GENOMIC DNA]</scope>
    <source>
        <strain evidence="2 3">CENA114</strain>
    </source>
</reference>
<keyword evidence="1" id="KW-1133">Transmembrane helix</keyword>